<protein>
    <recommendedName>
        <fullName evidence="4">Beta/gamma crystallin</fullName>
    </recommendedName>
</protein>
<reference evidence="3" key="1">
    <citation type="journal article" date="2019" name="Int. J. Syst. Evol. Microbiol.">
        <title>The Global Catalogue of Microorganisms (GCM) 10K type strain sequencing project: providing services to taxonomists for standard genome sequencing and annotation.</title>
        <authorList>
            <consortium name="The Broad Institute Genomics Platform"/>
            <consortium name="The Broad Institute Genome Sequencing Center for Infectious Disease"/>
            <person name="Wu L."/>
            <person name="Ma J."/>
        </authorList>
    </citation>
    <scope>NUCLEOTIDE SEQUENCE [LARGE SCALE GENOMIC DNA]</scope>
    <source>
        <strain evidence="3">KCTC 12848</strain>
    </source>
</reference>
<feature type="chain" id="PRO_5045574233" description="Beta/gamma crystallin" evidence="1">
    <location>
        <begin position="32"/>
        <end position="114"/>
    </location>
</feature>
<evidence type="ECO:0000313" key="2">
    <source>
        <dbReference type="EMBL" id="MFC5058110.1"/>
    </source>
</evidence>
<evidence type="ECO:0000256" key="1">
    <source>
        <dbReference type="SAM" id="SignalP"/>
    </source>
</evidence>
<accession>A0ABV9Y626</accession>
<comment type="caution">
    <text evidence="2">The sequence shown here is derived from an EMBL/GenBank/DDBJ whole genome shotgun (WGS) entry which is preliminary data.</text>
</comment>
<keyword evidence="1" id="KW-0732">Signal</keyword>
<gene>
    <name evidence="2" type="ORF">ACFPFM_30740</name>
</gene>
<dbReference type="RefSeq" id="WP_344037571.1">
    <property type="nucleotide sequence ID" value="NZ_BAAAKE010000008.1"/>
</dbReference>
<evidence type="ECO:0008006" key="4">
    <source>
        <dbReference type="Google" id="ProtNLM"/>
    </source>
</evidence>
<sequence>MRHLTRRFATAAAVTAVLTGVTIVAAPAASAVAPGSEFQQGALTCRALETMVDYDGILACEGTQTGYWRAKVRCTLSVSTYYGNWQNNQYGGDYSSTANSNCFWGVADISFSTV</sequence>
<name>A0ABV9Y626_9PSEU</name>
<feature type="signal peptide" evidence="1">
    <location>
        <begin position="1"/>
        <end position="31"/>
    </location>
</feature>
<proteinExistence type="predicted"/>
<dbReference type="Proteomes" id="UP001595833">
    <property type="component" value="Unassembled WGS sequence"/>
</dbReference>
<evidence type="ECO:0000313" key="3">
    <source>
        <dbReference type="Proteomes" id="UP001595833"/>
    </source>
</evidence>
<keyword evidence="3" id="KW-1185">Reference proteome</keyword>
<dbReference type="EMBL" id="JBHSJB010000031">
    <property type="protein sequence ID" value="MFC5058110.1"/>
    <property type="molecule type" value="Genomic_DNA"/>
</dbReference>
<organism evidence="2 3">
    <name type="scientific">Saccharothrix xinjiangensis</name>
    <dbReference type="NCBI Taxonomy" id="204798"/>
    <lineage>
        <taxon>Bacteria</taxon>
        <taxon>Bacillati</taxon>
        <taxon>Actinomycetota</taxon>
        <taxon>Actinomycetes</taxon>
        <taxon>Pseudonocardiales</taxon>
        <taxon>Pseudonocardiaceae</taxon>
        <taxon>Saccharothrix</taxon>
    </lineage>
</organism>